<dbReference type="GO" id="GO:0015643">
    <property type="term" value="F:toxic substance binding"/>
    <property type="evidence" value="ECO:0007669"/>
    <property type="project" value="InterPro"/>
</dbReference>
<evidence type="ECO:0000256" key="2">
    <source>
        <dbReference type="ARBA" id="ARBA00022649"/>
    </source>
</evidence>
<dbReference type="GO" id="GO:0006351">
    <property type="term" value="P:DNA-templated transcription"/>
    <property type="evidence" value="ECO:0007669"/>
    <property type="project" value="TreeGrafter"/>
</dbReference>
<dbReference type="InterPro" id="IPR013321">
    <property type="entry name" value="Arc_rbn_hlx_hlx"/>
</dbReference>
<dbReference type="NCBIfam" id="TIGR02384">
    <property type="entry name" value="RelB_DinJ"/>
    <property type="match status" value="1"/>
</dbReference>
<accession>A0AB39V1I8</accession>
<sequence>MANANLSIRVDKEIKEKANELFNKFGLTMTTAVNMFLKTAIRENRIPFELKLEEEPNEVTMKAIEEGRRIAKDDSVKGYGSIEELKEALGVKG</sequence>
<dbReference type="AlphaFoldDB" id="A0AB39V1I8"/>
<dbReference type="InterPro" id="IPR007337">
    <property type="entry name" value="RelB/DinJ"/>
</dbReference>
<dbReference type="PANTHER" id="PTHR38781">
    <property type="entry name" value="ANTITOXIN DINJ-RELATED"/>
    <property type="match status" value="1"/>
</dbReference>
<keyword evidence="2" id="KW-1277">Toxin-antitoxin system</keyword>
<dbReference type="Pfam" id="PF04221">
    <property type="entry name" value="RelB"/>
    <property type="match status" value="1"/>
</dbReference>
<comment type="similarity">
    <text evidence="1">Belongs to the RelB/DinJ antitoxin family.</text>
</comment>
<evidence type="ECO:0000313" key="3">
    <source>
        <dbReference type="EMBL" id="XDU61350.1"/>
    </source>
</evidence>
<protein>
    <submittedName>
        <fullName evidence="3">Type II toxin-antitoxin system RelB/DinJ family antitoxin</fullName>
    </submittedName>
</protein>
<reference evidence="3" key="1">
    <citation type="submission" date="2024-07" db="EMBL/GenBank/DDBJ databases">
        <authorList>
            <person name="Li X.-J."/>
            <person name="Wang X."/>
        </authorList>
    </citation>
    <scope>NUCLEOTIDE SEQUENCE</scope>
    <source>
        <strain evidence="3">HSP-536</strain>
    </source>
</reference>
<evidence type="ECO:0000256" key="1">
    <source>
        <dbReference type="ARBA" id="ARBA00010562"/>
    </source>
</evidence>
<dbReference type="GO" id="GO:0000987">
    <property type="term" value="F:cis-regulatory region sequence-specific DNA binding"/>
    <property type="evidence" value="ECO:0007669"/>
    <property type="project" value="InterPro"/>
</dbReference>
<dbReference type="GO" id="GO:0044010">
    <property type="term" value="P:single-species biofilm formation"/>
    <property type="evidence" value="ECO:0007669"/>
    <property type="project" value="InterPro"/>
</dbReference>
<dbReference type="PIRSF" id="PIRSF003108">
    <property type="entry name" value="DinJ"/>
    <property type="match status" value="1"/>
</dbReference>
<dbReference type="EMBL" id="CP165647">
    <property type="protein sequence ID" value="XDU61350.1"/>
    <property type="molecule type" value="Genomic_DNA"/>
</dbReference>
<dbReference type="PANTHER" id="PTHR38781:SF1">
    <property type="entry name" value="ANTITOXIN DINJ-RELATED"/>
    <property type="match status" value="1"/>
</dbReference>
<dbReference type="Gene3D" id="1.10.1220.10">
    <property type="entry name" value="Met repressor-like"/>
    <property type="match status" value="1"/>
</dbReference>
<name>A0AB39V1I8_9FUSO</name>
<dbReference type="RefSeq" id="WP_369714853.1">
    <property type="nucleotide sequence ID" value="NZ_CP165647.1"/>
</dbReference>
<organism evidence="3">
    <name type="scientific">Leptotrichia alba</name>
    <dbReference type="NCBI Taxonomy" id="3239304"/>
    <lineage>
        <taxon>Bacteria</taxon>
        <taxon>Fusobacteriati</taxon>
        <taxon>Fusobacteriota</taxon>
        <taxon>Fusobacteriia</taxon>
        <taxon>Fusobacteriales</taxon>
        <taxon>Leptotrichiaceae</taxon>
        <taxon>Leptotrichia</taxon>
    </lineage>
</organism>
<dbReference type="GO" id="GO:0006355">
    <property type="term" value="P:regulation of DNA-templated transcription"/>
    <property type="evidence" value="ECO:0007669"/>
    <property type="project" value="InterPro"/>
</dbReference>
<gene>
    <name evidence="3" type="ORF">AB8B28_06705</name>
</gene>
<dbReference type="InterPro" id="IPR026262">
    <property type="entry name" value="DinJ"/>
</dbReference>
<proteinExistence type="inferred from homology"/>
<dbReference type="KEGG" id="lala:AB8B28_06705"/>